<organism evidence="4 5">
    <name type="scientific">Savagea serpentis</name>
    <dbReference type="NCBI Taxonomy" id="2785297"/>
    <lineage>
        <taxon>Bacteria</taxon>
        <taxon>Bacillati</taxon>
        <taxon>Bacillota</taxon>
        <taxon>Bacilli</taxon>
        <taxon>Bacillales</taxon>
        <taxon>Caryophanaceae</taxon>
        <taxon>Savagea</taxon>
    </lineage>
</organism>
<evidence type="ECO:0000256" key="1">
    <source>
        <dbReference type="ARBA" id="ARBA00022679"/>
    </source>
</evidence>
<proteinExistence type="predicted"/>
<dbReference type="PANTHER" id="PTHR43626:SF4">
    <property type="entry name" value="GCN5-RELATED N-ACETYLTRANSFERASE 2, CHLOROPLASTIC"/>
    <property type="match status" value="1"/>
</dbReference>
<dbReference type="SUPFAM" id="SSF55729">
    <property type="entry name" value="Acyl-CoA N-acyltransferases (Nat)"/>
    <property type="match status" value="1"/>
</dbReference>
<dbReference type="InterPro" id="IPR016181">
    <property type="entry name" value="Acyl_CoA_acyltransferase"/>
</dbReference>
<dbReference type="PROSITE" id="PS51186">
    <property type="entry name" value="GNAT"/>
    <property type="match status" value="1"/>
</dbReference>
<dbReference type="PANTHER" id="PTHR43626">
    <property type="entry name" value="ACYL-COA N-ACYLTRANSFERASE"/>
    <property type="match status" value="1"/>
</dbReference>
<evidence type="ECO:0000313" key="5">
    <source>
        <dbReference type="Proteomes" id="UP000622653"/>
    </source>
</evidence>
<dbReference type="InterPro" id="IPR000182">
    <property type="entry name" value="GNAT_dom"/>
</dbReference>
<evidence type="ECO:0000313" key="4">
    <source>
        <dbReference type="EMBL" id="MBF4502037.1"/>
    </source>
</evidence>
<keyword evidence="5" id="KW-1185">Reference proteome</keyword>
<gene>
    <name evidence="4" type="ORF">IRY55_11780</name>
</gene>
<evidence type="ECO:0000256" key="2">
    <source>
        <dbReference type="ARBA" id="ARBA00023315"/>
    </source>
</evidence>
<protein>
    <submittedName>
        <fullName evidence="4">GNAT family N-acetyltransferase</fullName>
    </submittedName>
</protein>
<dbReference type="EMBL" id="JADKPV010000007">
    <property type="protein sequence ID" value="MBF4502037.1"/>
    <property type="molecule type" value="Genomic_DNA"/>
</dbReference>
<dbReference type="InterPro" id="IPR045039">
    <property type="entry name" value="NSI-like"/>
</dbReference>
<reference evidence="4" key="1">
    <citation type="submission" date="2020-11" db="EMBL/GenBank/DDBJ databases">
        <title>Multidrug resistant novel bacterium Savagea serpentis sp. nov., isolated from the scats of a vine snake (Ahaetulla nasuta).</title>
        <authorList>
            <person name="Venkata Ramana V."/>
            <person name="Vikas Patil S."/>
            <person name="Yogita Lugani V."/>
        </authorList>
    </citation>
    <scope>NUCLEOTIDE SEQUENCE</scope>
    <source>
        <strain evidence="4">SN6</strain>
    </source>
</reference>
<dbReference type="Gene3D" id="3.40.630.30">
    <property type="match status" value="1"/>
</dbReference>
<dbReference type="RefSeq" id="WP_194563523.1">
    <property type="nucleotide sequence ID" value="NZ_JADKPV010000007.1"/>
</dbReference>
<keyword evidence="1" id="KW-0808">Transferase</keyword>
<sequence length="133" mass="15606">MTIQYTFQTNRLTEENLQQLFASVEWESANYPERLYHAMLNSHSVITAWDKDRLVGLANALSDDVMTVYFHYVLTDPEYQGQGIGRRMMQQILAKYETYYTKVLVAYPKAITFYARLGFTGESDSLPMYLYKR</sequence>
<evidence type="ECO:0000259" key="3">
    <source>
        <dbReference type="PROSITE" id="PS51186"/>
    </source>
</evidence>
<name>A0A8J7G5Z8_9BACL</name>
<dbReference type="Pfam" id="PF00583">
    <property type="entry name" value="Acetyltransf_1"/>
    <property type="match status" value="1"/>
</dbReference>
<feature type="domain" description="N-acetyltransferase" evidence="3">
    <location>
        <begin position="7"/>
        <end position="133"/>
    </location>
</feature>
<comment type="caution">
    <text evidence="4">The sequence shown here is derived from an EMBL/GenBank/DDBJ whole genome shotgun (WGS) entry which is preliminary data.</text>
</comment>
<dbReference type="GO" id="GO:0008080">
    <property type="term" value="F:N-acetyltransferase activity"/>
    <property type="evidence" value="ECO:0007669"/>
    <property type="project" value="InterPro"/>
</dbReference>
<dbReference type="GO" id="GO:0005737">
    <property type="term" value="C:cytoplasm"/>
    <property type="evidence" value="ECO:0007669"/>
    <property type="project" value="TreeGrafter"/>
</dbReference>
<dbReference type="Proteomes" id="UP000622653">
    <property type="component" value="Unassembled WGS sequence"/>
</dbReference>
<keyword evidence="2" id="KW-0012">Acyltransferase</keyword>
<dbReference type="AlphaFoldDB" id="A0A8J7G5Z8"/>
<dbReference type="CDD" id="cd04301">
    <property type="entry name" value="NAT_SF"/>
    <property type="match status" value="1"/>
</dbReference>
<accession>A0A8J7G5Z8</accession>